<evidence type="ECO:0000256" key="2">
    <source>
        <dbReference type="ARBA" id="ARBA00023002"/>
    </source>
</evidence>
<keyword evidence="2 4" id="KW-0560">Oxidoreductase</keyword>
<dbReference type="InterPro" id="IPR016161">
    <property type="entry name" value="Ald_DH/histidinol_DH"/>
</dbReference>
<feature type="domain" description="Aldehyde dehydrogenase" evidence="5">
    <location>
        <begin position="23"/>
        <end position="485"/>
    </location>
</feature>
<dbReference type="PROSITE" id="PS00687">
    <property type="entry name" value="ALDEHYDE_DEHYDR_GLU"/>
    <property type="match status" value="1"/>
</dbReference>
<dbReference type="InterPro" id="IPR015590">
    <property type="entry name" value="Aldehyde_DH_dom"/>
</dbReference>
<dbReference type="PANTHER" id="PTHR11699">
    <property type="entry name" value="ALDEHYDE DEHYDROGENASE-RELATED"/>
    <property type="match status" value="1"/>
</dbReference>
<evidence type="ECO:0000256" key="4">
    <source>
        <dbReference type="RuleBase" id="RU003345"/>
    </source>
</evidence>
<organism evidence="6">
    <name type="scientific">Platynereis dumerilii</name>
    <name type="common">Dumeril's clam worm</name>
    <dbReference type="NCBI Taxonomy" id="6359"/>
    <lineage>
        <taxon>Eukaryota</taxon>
        <taxon>Metazoa</taxon>
        <taxon>Spiralia</taxon>
        <taxon>Lophotrochozoa</taxon>
        <taxon>Annelida</taxon>
        <taxon>Polychaeta</taxon>
        <taxon>Errantia</taxon>
        <taxon>Phyllodocida</taxon>
        <taxon>Nereididae</taxon>
        <taxon>Platynereis</taxon>
    </lineage>
</organism>
<dbReference type="Pfam" id="PF00171">
    <property type="entry name" value="Aldedh"/>
    <property type="match status" value="1"/>
</dbReference>
<sequence>MSAPTPIPNPEIKYTQLFINNEWVNTESGKTFTTINPVTGEPICQVQEGSKADIEKAVKAAREAFKINSKWRTMDASERGVIINKFADLMERDLAYLASLETLDNGKPFVNSVGDINFGIKTMRYYAGWSDKNVGQTIPVDGSYFTYTRHEPVGVCAQIIPWNYPICMFTWKMGPALTTGNVIIVKPAEQTPLTALYLAALAKEAGFPAGVINVVPGFGPTAGAALSEHMNVNKVAFTGSTEVGQLILQAAGRTNLKRVSLELGGKSPNIVLPDVDLDLAADVSHMALFSNMGQACTAGSRTYVHESIYDEFVKKAVERAQKRVVGDPWDPKTQSGPQIDEEQMNKILELIESGKKQGAKLHCGGKRHGDKGYFIENTVFSDVTDDMRIAKEEIFGPVQQIIKFSDIDDVIERANNTSYGLAASVLTNDLDKAITLANSIQAGTVWINTYHTVCNQAPFGGFKMSGIGRELGSYGIHQYTEVKTVTVKISKKSS</sequence>
<evidence type="ECO:0000313" key="6">
    <source>
        <dbReference type="EMBL" id="AVR59243.1"/>
    </source>
</evidence>
<dbReference type="InterPro" id="IPR016163">
    <property type="entry name" value="Ald_DH_C"/>
</dbReference>
<dbReference type="Gene3D" id="3.40.605.10">
    <property type="entry name" value="Aldehyde Dehydrogenase, Chain A, domain 1"/>
    <property type="match status" value="1"/>
</dbReference>
<evidence type="ECO:0000259" key="5">
    <source>
        <dbReference type="Pfam" id="PF00171"/>
    </source>
</evidence>
<dbReference type="CDD" id="cd07141">
    <property type="entry name" value="ALDH_F1AB_F2_RALDH1"/>
    <property type="match status" value="1"/>
</dbReference>
<dbReference type="GO" id="GO:0016620">
    <property type="term" value="F:oxidoreductase activity, acting on the aldehyde or oxo group of donors, NAD or NADP as acceptor"/>
    <property type="evidence" value="ECO:0007669"/>
    <property type="project" value="InterPro"/>
</dbReference>
<accession>A0A2R4A6S2</accession>
<evidence type="ECO:0000256" key="3">
    <source>
        <dbReference type="PROSITE-ProRule" id="PRU10007"/>
    </source>
</evidence>
<dbReference type="AlphaFoldDB" id="A0A2R4A6S2"/>
<proteinExistence type="evidence at transcript level"/>
<feature type="active site" evidence="3">
    <location>
        <position position="262"/>
    </location>
</feature>
<dbReference type="Gene3D" id="3.40.309.10">
    <property type="entry name" value="Aldehyde Dehydrogenase, Chain A, domain 2"/>
    <property type="match status" value="1"/>
</dbReference>
<dbReference type="InterPro" id="IPR016160">
    <property type="entry name" value="Ald_DH_CS_CYS"/>
</dbReference>
<protein>
    <submittedName>
        <fullName evidence="6">Aldehyde dehydrogenase 1</fullName>
    </submittedName>
</protein>
<name>A0A2R4A6S2_PLADU</name>
<dbReference type="SUPFAM" id="SSF53720">
    <property type="entry name" value="ALDH-like"/>
    <property type="match status" value="1"/>
</dbReference>
<dbReference type="EMBL" id="KY679132">
    <property type="protein sequence ID" value="AVR59243.1"/>
    <property type="molecule type" value="mRNA"/>
</dbReference>
<dbReference type="InterPro" id="IPR029510">
    <property type="entry name" value="Ald_DH_CS_GLU"/>
</dbReference>
<evidence type="ECO:0000256" key="1">
    <source>
        <dbReference type="ARBA" id="ARBA00009986"/>
    </source>
</evidence>
<dbReference type="InterPro" id="IPR016162">
    <property type="entry name" value="Ald_DH_N"/>
</dbReference>
<reference evidence="6" key="1">
    <citation type="journal article" date="2018" name="Sci. Adv.">
        <title>The ancestral retinoic acid receptor was a low-affinity sensor triggering neuronal differentiation.</title>
        <authorList>
            <person name="Handberg-Thorsager M."/>
            <person name="Gutierrez-Mazariegos J."/>
            <person name="Arold S.T."/>
            <person name="Kumar Nadendla E."/>
            <person name="Bertucci P.Y."/>
            <person name="Germain P."/>
            <person name="Tomancak P."/>
            <person name="Pierzchalski K."/>
            <person name="Jones J.W."/>
            <person name="Albalat R."/>
            <person name="Kane M.A."/>
            <person name="Bourguet W."/>
            <person name="Laudet V."/>
            <person name="Arendt D."/>
            <person name="Schubert M."/>
        </authorList>
    </citation>
    <scope>NUCLEOTIDE SEQUENCE</scope>
</reference>
<comment type="similarity">
    <text evidence="1 4">Belongs to the aldehyde dehydrogenase family.</text>
</comment>
<dbReference type="FunFam" id="3.40.605.10:FF:000050">
    <property type="entry name" value="Aldehyde dehydrogenase, mitochondrial"/>
    <property type="match status" value="1"/>
</dbReference>
<dbReference type="FunFam" id="3.40.309.10:FF:000001">
    <property type="entry name" value="Mitochondrial aldehyde dehydrogenase 2"/>
    <property type="match status" value="1"/>
</dbReference>
<dbReference type="PROSITE" id="PS00070">
    <property type="entry name" value="ALDEHYDE_DEHYDR_CYS"/>
    <property type="match status" value="1"/>
</dbReference>
<dbReference type="FunFam" id="3.40.605.10:FF:000026">
    <property type="entry name" value="Aldehyde dehydrogenase, putative"/>
    <property type="match status" value="1"/>
</dbReference>